<evidence type="ECO:0000256" key="4">
    <source>
        <dbReference type="ARBA" id="ARBA00022692"/>
    </source>
</evidence>
<dbReference type="InterPro" id="IPR000515">
    <property type="entry name" value="MetI-like"/>
</dbReference>
<dbReference type="GO" id="GO:0055085">
    <property type="term" value="P:transmembrane transport"/>
    <property type="evidence" value="ECO:0007669"/>
    <property type="project" value="InterPro"/>
</dbReference>
<evidence type="ECO:0000256" key="3">
    <source>
        <dbReference type="ARBA" id="ARBA00022475"/>
    </source>
</evidence>
<name>A0A7W7XDX8_9ACTN</name>
<dbReference type="PANTHER" id="PTHR32243">
    <property type="entry name" value="MALTOSE TRANSPORT SYSTEM PERMEASE-RELATED"/>
    <property type="match status" value="1"/>
</dbReference>
<sequence length="298" mass="32066">MSAPGRRTSGARRPSTPVGRTSRGRRRGRRRRYDVLGILVAAAIGFPVYWMVLTAFRPATEILSLPPEFWPSHPTLANFDRALSTETFWANVRSSAVIGLGTVLVSLLVGTLAAFALARFRFAGRKAFVVVILTVQMIPLAALVIPVYLLLNDAGMTDSLGGVIVVYLVFTLPFTVWMLHGFIAAIPVELEEAAMVDGCGRLGAFVRIVLPLLAPGLVATSVFAMVQAWNEYVLVYVLLSTPEKQTLSIWLVSFQTSFGTDYGGLMAGATLTALPVVVFFLAVHRKIAAGLATGAVKG</sequence>
<keyword evidence="5 7" id="KW-1133">Transmembrane helix</keyword>
<evidence type="ECO:0000259" key="9">
    <source>
        <dbReference type="PROSITE" id="PS50928"/>
    </source>
</evidence>
<comment type="similarity">
    <text evidence="7">Belongs to the binding-protein-dependent transport system permease family.</text>
</comment>
<feature type="transmembrane region" description="Helical" evidence="7">
    <location>
        <begin position="208"/>
        <end position="229"/>
    </location>
</feature>
<evidence type="ECO:0000313" key="11">
    <source>
        <dbReference type="Proteomes" id="UP000582643"/>
    </source>
</evidence>
<dbReference type="InterPro" id="IPR050901">
    <property type="entry name" value="BP-dep_ABC_trans_perm"/>
</dbReference>
<dbReference type="InterPro" id="IPR035906">
    <property type="entry name" value="MetI-like_sf"/>
</dbReference>
<feature type="transmembrane region" description="Helical" evidence="7">
    <location>
        <begin position="35"/>
        <end position="56"/>
    </location>
</feature>
<dbReference type="Gene3D" id="1.10.3720.10">
    <property type="entry name" value="MetI-like"/>
    <property type="match status" value="1"/>
</dbReference>
<evidence type="ECO:0000313" key="10">
    <source>
        <dbReference type="EMBL" id="MBB4983941.1"/>
    </source>
</evidence>
<evidence type="ECO:0000256" key="8">
    <source>
        <dbReference type="SAM" id="MobiDB-lite"/>
    </source>
</evidence>
<keyword evidence="6 7" id="KW-0472">Membrane</keyword>
<gene>
    <name evidence="10" type="ORF">GGE06_004887</name>
</gene>
<comment type="caution">
    <text evidence="10">The sequence shown here is derived from an EMBL/GenBank/DDBJ whole genome shotgun (WGS) entry which is preliminary data.</text>
</comment>
<feature type="transmembrane region" description="Helical" evidence="7">
    <location>
        <begin position="127"/>
        <end position="151"/>
    </location>
</feature>
<dbReference type="GO" id="GO:0005886">
    <property type="term" value="C:plasma membrane"/>
    <property type="evidence" value="ECO:0007669"/>
    <property type="project" value="UniProtKB-SubCell"/>
</dbReference>
<dbReference type="PROSITE" id="PS50928">
    <property type="entry name" value="ABC_TM1"/>
    <property type="match status" value="1"/>
</dbReference>
<feature type="region of interest" description="Disordered" evidence="8">
    <location>
        <begin position="1"/>
        <end position="27"/>
    </location>
</feature>
<dbReference type="RefSeq" id="WP_246532719.1">
    <property type="nucleotide sequence ID" value="NZ_JACHJY010000007.1"/>
</dbReference>
<reference evidence="10 11" key="1">
    <citation type="submission" date="2020-08" db="EMBL/GenBank/DDBJ databases">
        <title>Genomic Encyclopedia of Type Strains, Phase III (KMG-III): the genomes of soil and plant-associated and newly described type strains.</title>
        <authorList>
            <person name="Whitman W."/>
        </authorList>
    </citation>
    <scope>NUCLEOTIDE SEQUENCE [LARGE SCALE GENOMIC DNA]</scope>
    <source>
        <strain evidence="10 11">SFB5A</strain>
    </source>
</reference>
<keyword evidence="4 7" id="KW-0812">Transmembrane</keyword>
<accession>A0A7W7XDX8</accession>
<feature type="transmembrane region" description="Helical" evidence="7">
    <location>
        <begin position="96"/>
        <end position="120"/>
    </location>
</feature>
<proteinExistence type="inferred from homology"/>
<dbReference type="SUPFAM" id="SSF161098">
    <property type="entry name" value="MetI-like"/>
    <property type="match status" value="1"/>
</dbReference>
<feature type="domain" description="ABC transmembrane type-1" evidence="9">
    <location>
        <begin position="92"/>
        <end position="283"/>
    </location>
</feature>
<evidence type="ECO:0000256" key="5">
    <source>
        <dbReference type="ARBA" id="ARBA00022989"/>
    </source>
</evidence>
<evidence type="ECO:0000256" key="7">
    <source>
        <dbReference type="RuleBase" id="RU363032"/>
    </source>
</evidence>
<keyword evidence="2 7" id="KW-0813">Transport</keyword>
<keyword evidence="11" id="KW-1185">Reference proteome</keyword>
<feature type="transmembrane region" description="Helical" evidence="7">
    <location>
        <begin position="262"/>
        <end position="283"/>
    </location>
</feature>
<dbReference type="Pfam" id="PF00528">
    <property type="entry name" value="BPD_transp_1"/>
    <property type="match status" value="1"/>
</dbReference>
<dbReference type="CDD" id="cd06261">
    <property type="entry name" value="TM_PBP2"/>
    <property type="match status" value="1"/>
</dbReference>
<dbReference type="PANTHER" id="PTHR32243:SF18">
    <property type="entry name" value="INNER MEMBRANE ABC TRANSPORTER PERMEASE PROTEIN YCJP"/>
    <property type="match status" value="1"/>
</dbReference>
<evidence type="ECO:0000256" key="2">
    <source>
        <dbReference type="ARBA" id="ARBA00022448"/>
    </source>
</evidence>
<dbReference type="EMBL" id="JACHJY010000007">
    <property type="protein sequence ID" value="MBB4983941.1"/>
    <property type="molecule type" value="Genomic_DNA"/>
</dbReference>
<comment type="subcellular location">
    <subcellularLocation>
        <location evidence="1 7">Cell membrane</location>
        <topology evidence="1 7">Multi-pass membrane protein</topology>
    </subcellularLocation>
</comment>
<evidence type="ECO:0000256" key="1">
    <source>
        <dbReference type="ARBA" id="ARBA00004651"/>
    </source>
</evidence>
<dbReference type="AlphaFoldDB" id="A0A7W7XDX8"/>
<feature type="transmembrane region" description="Helical" evidence="7">
    <location>
        <begin position="163"/>
        <end position="188"/>
    </location>
</feature>
<keyword evidence="3" id="KW-1003">Cell membrane</keyword>
<evidence type="ECO:0000256" key="6">
    <source>
        <dbReference type="ARBA" id="ARBA00023136"/>
    </source>
</evidence>
<organism evidence="10 11">
    <name type="scientific">Streptomyces nymphaeiformis</name>
    <dbReference type="NCBI Taxonomy" id="2663842"/>
    <lineage>
        <taxon>Bacteria</taxon>
        <taxon>Bacillati</taxon>
        <taxon>Actinomycetota</taxon>
        <taxon>Actinomycetes</taxon>
        <taxon>Kitasatosporales</taxon>
        <taxon>Streptomycetaceae</taxon>
        <taxon>Streptomyces</taxon>
    </lineage>
</organism>
<dbReference type="Proteomes" id="UP000582643">
    <property type="component" value="Unassembled WGS sequence"/>
</dbReference>
<protein>
    <submittedName>
        <fullName evidence="10">N,N'-diacetylchitobiose transport system permease protein</fullName>
    </submittedName>
</protein>